<dbReference type="EMBL" id="BKCF01000002">
    <property type="protein sequence ID" value="GEQ85899.1"/>
    <property type="molecule type" value="Genomic_DNA"/>
</dbReference>
<evidence type="ECO:0000313" key="2">
    <source>
        <dbReference type="Proteomes" id="UP000326994"/>
    </source>
</evidence>
<keyword evidence="2" id="KW-1185">Reference proteome</keyword>
<reference evidence="1 2" key="1">
    <citation type="submission" date="2019-08" db="EMBL/GenBank/DDBJ databases">
        <title>Ulvibacter marinistellae sp. nov., isolated from a starfish, Patiria pectinifera.</title>
        <authorList>
            <person name="Kawano K."/>
            <person name="Ushijima N."/>
            <person name="Kihara M."/>
            <person name="Itoh H."/>
        </authorList>
    </citation>
    <scope>NUCLEOTIDE SEQUENCE [LARGE SCALE GENOMIC DNA]</scope>
    <source>
        <strain evidence="1 2">KK4</strain>
    </source>
</reference>
<protein>
    <submittedName>
        <fullName evidence="1">Uncharacterized protein</fullName>
    </submittedName>
</protein>
<evidence type="ECO:0000313" key="1">
    <source>
        <dbReference type="EMBL" id="GEQ85899.1"/>
    </source>
</evidence>
<proteinExistence type="predicted"/>
<accession>A0A5J4G0A2</accession>
<dbReference type="OrthoDB" id="797788at2"/>
<dbReference type="AlphaFoldDB" id="A0A5J4G0A2"/>
<sequence>MKSDTYTKTILTIIAICLTINAVRDFKIIPSAYAGNKTTFLNENTSTKYQLVPISETNTIDVRIVDINTYDELNINLKSVNTYDEVKVNIKSIDTQDELDVNIDEVGGRFISEGKIDVRTSN</sequence>
<gene>
    <name evidence="1" type="ORF">ULMS_14070</name>
</gene>
<dbReference type="Proteomes" id="UP000326994">
    <property type="component" value="Unassembled WGS sequence"/>
</dbReference>
<comment type="caution">
    <text evidence="1">The sequence shown here is derived from an EMBL/GenBank/DDBJ whole genome shotgun (WGS) entry which is preliminary data.</text>
</comment>
<dbReference type="RefSeq" id="WP_151893843.1">
    <property type="nucleotide sequence ID" value="NZ_BKCF01000002.1"/>
</dbReference>
<name>A0A5J4G0A2_9FLAO</name>
<organism evidence="1 2">
    <name type="scientific">Patiriisocius marinistellae</name>
    <dbReference type="NCBI Taxonomy" id="2494560"/>
    <lineage>
        <taxon>Bacteria</taxon>
        <taxon>Pseudomonadati</taxon>
        <taxon>Bacteroidota</taxon>
        <taxon>Flavobacteriia</taxon>
        <taxon>Flavobacteriales</taxon>
        <taxon>Flavobacteriaceae</taxon>
        <taxon>Patiriisocius</taxon>
    </lineage>
</organism>